<organism evidence="2">
    <name type="scientific">hydrothermal vent metagenome</name>
    <dbReference type="NCBI Taxonomy" id="652676"/>
    <lineage>
        <taxon>unclassified sequences</taxon>
        <taxon>metagenomes</taxon>
        <taxon>ecological metagenomes</taxon>
    </lineage>
</organism>
<keyword evidence="1" id="KW-1133">Transmembrane helix</keyword>
<name>A0A3B0WDW0_9ZZZZ</name>
<reference evidence="2" key="1">
    <citation type="submission" date="2018-06" db="EMBL/GenBank/DDBJ databases">
        <authorList>
            <person name="Zhirakovskaya E."/>
        </authorList>
    </citation>
    <scope>NUCLEOTIDE SEQUENCE</scope>
</reference>
<protein>
    <submittedName>
        <fullName evidence="2">Uncharacterized protein</fullName>
    </submittedName>
</protein>
<evidence type="ECO:0000313" key="2">
    <source>
        <dbReference type="EMBL" id="VAW41794.1"/>
    </source>
</evidence>
<dbReference type="AlphaFoldDB" id="A0A3B0WDW0"/>
<sequence length="84" mass="9446">MNTNLRFRPVAVTLFIALTVSYLLCIAAGLLFGWQMYTIWLPLLPGFSWPLTAGGVIIGLLWLVGYSLYMAALIVFPYNYLTLK</sequence>
<gene>
    <name evidence="2" type="ORF">MNBD_CHLOROFLEXI01-2826</name>
</gene>
<feature type="transmembrane region" description="Helical" evidence="1">
    <location>
        <begin position="12"/>
        <end position="37"/>
    </location>
</feature>
<dbReference type="EMBL" id="UOEU01000858">
    <property type="protein sequence ID" value="VAW41794.1"/>
    <property type="molecule type" value="Genomic_DNA"/>
</dbReference>
<keyword evidence="1" id="KW-0812">Transmembrane</keyword>
<proteinExistence type="predicted"/>
<feature type="transmembrane region" description="Helical" evidence="1">
    <location>
        <begin position="57"/>
        <end position="81"/>
    </location>
</feature>
<accession>A0A3B0WDW0</accession>
<keyword evidence="1" id="KW-0472">Membrane</keyword>
<evidence type="ECO:0000256" key="1">
    <source>
        <dbReference type="SAM" id="Phobius"/>
    </source>
</evidence>